<evidence type="ECO:0000313" key="1">
    <source>
        <dbReference type="Proteomes" id="UP001732780"/>
    </source>
</evidence>
<reference evidence="2" key="1">
    <citation type="submission" date="2025-08" db="UniProtKB">
        <authorList>
            <consortium name="RefSeq"/>
        </authorList>
    </citation>
    <scope>IDENTIFICATION</scope>
    <source>
        <tissue evidence="2">Blood</tissue>
    </source>
</reference>
<accession>A0AC58QQX7</accession>
<name>A0AC58QQX7_CAMBA</name>
<dbReference type="Proteomes" id="UP001732780">
    <property type="component" value="Chromosome 8"/>
</dbReference>
<organism evidence="1 2">
    <name type="scientific">Camelus bactrianus</name>
    <name type="common">Bactrian camel</name>
    <dbReference type="NCBI Taxonomy" id="9837"/>
    <lineage>
        <taxon>Eukaryota</taxon>
        <taxon>Metazoa</taxon>
        <taxon>Chordata</taxon>
        <taxon>Craniata</taxon>
        <taxon>Vertebrata</taxon>
        <taxon>Euteleostomi</taxon>
        <taxon>Mammalia</taxon>
        <taxon>Eutheria</taxon>
        <taxon>Laurasiatheria</taxon>
        <taxon>Artiodactyla</taxon>
        <taxon>Tylopoda</taxon>
        <taxon>Camelidae</taxon>
        <taxon>Camelus</taxon>
    </lineage>
</organism>
<dbReference type="RefSeq" id="XP_074224677.1">
    <property type="nucleotide sequence ID" value="XM_074368576.1"/>
</dbReference>
<proteinExistence type="predicted"/>
<protein>
    <submittedName>
        <fullName evidence="2">Uncharacterized protein LOC123619803</fullName>
    </submittedName>
</protein>
<evidence type="ECO:0000313" key="2">
    <source>
        <dbReference type="RefSeq" id="XP_074224677.1"/>
    </source>
</evidence>
<gene>
    <name evidence="2" type="primary">LOC123619803</name>
</gene>
<keyword evidence="1" id="KW-1185">Reference proteome</keyword>
<sequence length="127" mass="13334">MLGPQGENRVPAARARRRGSRRRGGQSCSQRSRNPTFASQFSPGSARLQNSRELRGNWGQLRLPLLTWLVPGAEPGWHWPKFGAAAAGRGGHGRGGSTGAGHESLGGSAGPEAARQMPGLRAPGGFD</sequence>